<sequence length="209" mass="24469">MLVFIDDSGDPGFKKIGKGSSLYFVIVCIIFEDELEAEKTAVALKQLKRDFGFSDKTEFKFNGSKAEVRKVFLRSTLPFDYKIRCIVVNKKDVYSEELKNSKDKFYNYVVKLVLKHNSGVLKKAKIRMDGHGDRMFRRNLTNYLRKELNSTTFKVIENLRLVDSKKNNLIQMADMIAGSIRRSYEKDKSDSAEYRRIIKKKIQDCWDFK</sequence>
<organism evidence="1 2">
    <name type="scientific">candidate division WWE3 bacterium GW2011_GWB2_43_22</name>
    <dbReference type="NCBI Taxonomy" id="1619118"/>
    <lineage>
        <taxon>Bacteria</taxon>
        <taxon>Katanobacteria</taxon>
    </lineage>
</organism>
<dbReference type="Pfam" id="PF12686">
    <property type="entry name" value="DUF3800"/>
    <property type="match status" value="1"/>
</dbReference>
<protein>
    <recommendedName>
        <fullName evidence="3">DUF3800 domain-containing protein</fullName>
    </recommendedName>
</protein>
<evidence type="ECO:0000313" key="2">
    <source>
        <dbReference type="Proteomes" id="UP000033910"/>
    </source>
</evidence>
<gene>
    <name evidence="1" type="ORF">UV89_C0011G0028</name>
</gene>
<dbReference type="AlphaFoldDB" id="A0A0G1ENS0"/>
<comment type="caution">
    <text evidence="1">The sequence shown here is derived from an EMBL/GenBank/DDBJ whole genome shotgun (WGS) entry which is preliminary data.</text>
</comment>
<dbReference type="Proteomes" id="UP000033910">
    <property type="component" value="Unassembled WGS sequence"/>
</dbReference>
<dbReference type="InterPro" id="IPR024524">
    <property type="entry name" value="DUF3800"/>
</dbReference>
<evidence type="ECO:0000313" key="1">
    <source>
        <dbReference type="EMBL" id="KKT11706.1"/>
    </source>
</evidence>
<proteinExistence type="predicted"/>
<evidence type="ECO:0008006" key="3">
    <source>
        <dbReference type="Google" id="ProtNLM"/>
    </source>
</evidence>
<reference evidence="1 2" key="1">
    <citation type="journal article" date="2015" name="Nature">
        <title>rRNA introns, odd ribosomes, and small enigmatic genomes across a large radiation of phyla.</title>
        <authorList>
            <person name="Brown C.T."/>
            <person name="Hug L.A."/>
            <person name="Thomas B.C."/>
            <person name="Sharon I."/>
            <person name="Castelle C.J."/>
            <person name="Singh A."/>
            <person name="Wilkins M.J."/>
            <person name="Williams K.H."/>
            <person name="Banfield J.F."/>
        </authorList>
    </citation>
    <scope>NUCLEOTIDE SEQUENCE [LARGE SCALE GENOMIC DNA]</scope>
</reference>
<dbReference type="EMBL" id="LCGF01000011">
    <property type="protein sequence ID" value="KKT11706.1"/>
    <property type="molecule type" value="Genomic_DNA"/>
</dbReference>
<accession>A0A0G1ENS0</accession>
<name>A0A0G1ENS0_UNCKA</name>